<evidence type="ECO:0000313" key="4">
    <source>
        <dbReference type="Proteomes" id="UP000269041"/>
    </source>
</evidence>
<keyword evidence="4" id="KW-1185">Reference proteome</keyword>
<sequence length="235" mass="26355">MKSVFFSLFMALFANSASSKLIINTEEYAPLSYTDNGSLKGIATEQVETILNIAQIDYEMRVFPWARSYNKALTEANTCVFTTSHTPERSELFKWVEPLSLNMSILVKSKEGRVNVSILEDAMQYRIGIQNEDVAGTYLKSKGFISLDSAANADQSILKLLAGRVDMVALAESRYLTMVEQGQPIEKVLDIFALKMGLACNRQVDDETIEKLQKALDKLIEEGIQDDLRAKYKNS</sequence>
<keyword evidence="1" id="KW-0732">Signal</keyword>
<evidence type="ECO:0000259" key="2">
    <source>
        <dbReference type="Pfam" id="PF00497"/>
    </source>
</evidence>
<dbReference type="OrthoDB" id="8587856at2"/>
<dbReference type="PANTHER" id="PTHR38834:SF3">
    <property type="entry name" value="SOLUTE-BINDING PROTEIN FAMILY 3_N-TERMINAL DOMAIN-CONTAINING PROTEIN"/>
    <property type="match status" value="1"/>
</dbReference>
<dbReference type="EMBL" id="RSFA01000104">
    <property type="protein sequence ID" value="RSD29851.1"/>
    <property type="molecule type" value="Genomic_DNA"/>
</dbReference>
<feature type="chain" id="PRO_5018550895" evidence="1">
    <location>
        <begin position="20"/>
        <end position="235"/>
    </location>
</feature>
<accession>A0A3R9EAT8</accession>
<dbReference type="RefSeq" id="WP_125322935.1">
    <property type="nucleotide sequence ID" value="NZ_AP024890.1"/>
</dbReference>
<comment type="caution">
    <text evidence="3">The sequence shown here is derived from an EMBL/GenBank/DDBJ whole genome shotgun (WGS) entry which is preliminary data.</text>
</comment>
<dbReference type="SUPFAM" id="SSF53850">
    <property type="entry name" value="Periplasmic binding protein-like II"/>
    <property type="match status" value="1"/>
</dbReference>
<dbReference type="Pfam" id="PF00497">
    <property type="entry name" value="SBP_bac_3"/>
    <property type="match status" value="1"/>
</dbReference>
<dbReference type="Proteomes" id="UP000269041">
    <property type="component" value="Unassembled WGS sequence"/>
</dbReference>
<evidence type="ECO:0000256" key="1">
    <source>
        <dbReference type="SAM" id="SignalP"/>
    </source>
</evidence>
<protein>
    <submittedName>
        <fullName evidence="3">Transporter substrate-binding domain-containing protein</fullName>
    </submittedName>
</protein>
<gene>
    <name evidence="3" type="ORF">EJA03_17015</name>
</gene>
<name>A0A3R9EAT8_9VIBR</name>
<evidence type="ECO:0000313" key="3">
    <source>
        <dbReference type="EMBL" id="RSD29851.1"/>
    </source>
</evidence>
<dbReference type="Gene3D" id="3.40.190.10">
    <property type="entry name" value="Periplasmic binding protein-like II"/>
    <property type="match status" value="2"/>
</dbReference>
<feature type="domain" description="Solute-binding protein family 3/N-terminal" evidence="2">
    <location>
        <begin position="25"/>
        <end position="233"/>
    </location>
</feature>
<dbReference type="InterPro" id="IPR001638">
    <property type="entry name" value="Solute-binding_3/MltF_N"/>
</dbReference>
<organism evidence="3 4">
    <name type="scientific">Vibrio pectenicida</name>
    <dbReference type="NCBI Taxonomy" id="62763"/>
    <lineage>
        <taxon>Bacteria</taxon>
        <taxon>Pseudomonadati</taxon>
        <taxon>Pseudomonadota</taxon>
        <taxon>Gammaproteobacteria</taxon>
        <taxon>Vibrionales</taxon>
        <taxon>Vibrionaceae</taxon>
        <taxon>Vibrio</taxon>
    </lineage>
</organism>
<dbReference type="PANTHER" id="PTHR38834">
    <property type="entry name" value="PERIPLASMIC SUBSTRATE BINDING PROTEIN FAMILY 3"/>
    <property type="match status" value="1"/>
</dbReference>
<proteinExistence type="predicted"/>
<reference evidence="3 4" key="1">
    <citation type="submission" date="2018-12" db="EMBL/GenBank/DDBJ databases">
        <title>Genomic taxonomy of the Vibrionaceae family.</title>
        <authorList>
            <person name="Gomez-Gil B."/>
            <person name="Enciso-Ibarra K."/>
        </authorList>
    </citation>
    <scope>NUCLEOTIDE SEQUENCE [LARGE SCALE GENOMIC DNA]</scope>
    <source>
        <strain evidence="3 4">CAIM 594</strain>
    </source>
</reference>
<feature type="signal peptide" evidence="1">
    <location>
        <begin position="1"/>
        <end position="19"/>
    </location>
</feature>
<dbReference type="AlphaFoldDB" id="A0A3R9EAT8"/>